<dbReference type="PANTHER" id="PTHR14000:SF17">
    <property type="entry name" value="MYB-LIKE DOMAIN-CONTAINING PROTEIN"/>
    <property type="match status" value="1"/>
</dbReference>
<dbReference type="EMBL" id="JAAARO010000005">
    <property type="protein sequence ID" value="KAF5747302.1"/>
    <property type="molecule type" value="Genomic_DNA"/>
</dbReference>
<keyword evidence="3" id="KW-1185">Reference proteome</keyword>
<evidence type="ECO:0000256" key="1">
    <source>
        <dbReference type="SAM" id="MobiDB-lite"/>
    </source>
</evidence>
<sequence>MRKRNPKLTTTTNTHPPTTPLRRSPRLNPPHSKGSPTDKPRPRNNTVRSPDSSISSTRDSSLRITHEDCPQRKQSNSRKSKDGSGNCLILTTGFRRSPRLSSGAGGFSSLRRSPRLSNHPKSCEFVDTNINFTSKKASESKKLIKYVSDQSLDSGVAADGGKGRVGGDVLEESIRICVVGLVANKSKESDIFERNGDVGLSRKRKRGEEGNATAQGWTKEQELALQRAYFLAKPTPHFWKKVSKLVHGKSAQDCFDRVHSDHMTPPQPLPRSRANKMNSSSIGKFSLSASKLINLNWQNIRKPGCNKQKACLVQKTVRQLLQKHSQVNEDNGADLFSVLEPNMTSSAQALQPNAILSTPKRFTGKEEFLQKCNERSTSVQKKPLSRLNNVCQVDFVSPPVFKHVKNKAIHEKYIDQLHRREAKRKAASEFPKKGLAGKENRWEINVQKTDLIRAAKDALVTEARDVVSQLHQHQDDASSDRSNFDDDGFDSNADEDETEL</sequence>
<evidence type="ECO:0000313" key="3">
    <source>
        <dbReference type="Proteomes" id="UP000593562"/>
    </source>
</evidence>
<feature type="region of interest" description="Disordered" evidence="1">
    <location>
        <begin position="1"/>
        <end position="121"/>
    </location>
</feature>
<organism evidence="2 3">
    <name type="scientific">Tripterygium wilfordii</name>
    <name type="common">Thunder God vine</name>
    <dbReference type="NCBI Taxonomy" id="458696"/>
    <lineage>
        <taxon>Eukaryota</taxon>
        <taxon>Viridiplantae</taxon>
        <taxon>Streptophyta</taxon>
        <taxon>Embryophyta</taxon>
        <taxon>Tracheophyta</taxon>
        <taxon>Spermatophyta</taxon>
        <taxon>Magnoliopsida</taxon>
        <taxon>eudicotyledons</taxon>
        <taxon>Gunneridae</taxon>
        <taxon>Pentapetalae</taxon>
        <taxon>rosids</taxon>
        <taxon>fabids</taxon>
        <taxon>Celastrales</taxon>
        <taxon>Celastraceae</taxon>
        <taxon>Tripterygium</taxon>
    </lineage>
</organism>
<dbReference type="PANTHER" id="PTHR14000">
    <property type="entry name" value="FINGER CCCH DOMAIN PROTEIN, PUTATIVE (DUF3755)-RELATED"/>
    <property type="match status" value="1"/>
</dbReference>
<dbReference type="FunCoup" id="A0A7J7DLQ6">
    <property type="interactions" value="12"/>
</dbReference>
<gene>
    <name evidence="2" type="ORF">HS088_TW05G00023</name>
</gene>
<dbReference type="Gene3D" id="1.10.10.60">
    <property type="entry name" value="Homeodomain-like"/>
    <property type="match status" value="1"/>
</dbReference>
<feature type="region of interest" description="Disordered" evidence="1">
    <location>
        <begin position="466"/>
        <end position="500"/>
    </location>
</feature>
<dbReference type="OrthoDB" id="552191at2759"/>
<dbReference type="AlphaFoldDB" id="A0A7J7DLQ6"/>
<dbReference type="InterPro" id="IPR009057">
    <property type="entry name" value="Homeodomain-like_sf"/>
</dbReference>
<evidence type="ECO:0000313" key="2">
    <source>
        <dbReference type="EMBL" id="KAF5747302.1"/>
    </source>
</evidence>
<feature type="compositionally biased region" description="Low complexity" evidence="1">
    <location>
        <begin position="49"/>
        <end position="59"/>
    </location>
</feature>
<name>A0A7J7DLQ6_TRIWF</name>
<comment type="caution">
    <text evidence="2">The sequence shown here is derived from an EMBL/GenBank/DDBJ whole genome shotgun (WGS) entry which is preliminary data.</text>
</comment>
<protein>
    <recommendedName>
        <fullName evidence="4">Homeodomain-like superfamily protein</fullName>
    </recommendedName>
</protein>
<dbReference type="CDD" id="cd00167">
    <property type="entry name" value="SANT"/>
    <property type="match status" value="1"/>
</dbReference>
<dbReference type="Proteomes" id="UP000593562">
    <property type="component" value="Unassembled WGS sequence"/>
</dbReference>
<feature type="compositionally biased region" description="Basic and acidic residues" evidence="1">
    <location>
        <begin position="60"/>
        <end position="71"/>
    </location>
</feature>
<evidence type="ECO:0008006" key="4">
    <source>
        <dbReference type="Google" id="ProtNLM"/>
    </source>
</evidence>
<reference evidence="2 3" key="1">
    <citation type="journal article" date="2020" name="Nat. Commun.">
        <title>Genome of Tripterygium wilfordii and identification of cytochrome P450 involved in triptolide biosynthesis.</title>
        <authorList>
            <person name="Tu L."/>
            <person name="Su P."/>
            <person name="Zhang Z."/>
            <person name="Gao L."/>
            <person name="Wang J."/>
            <person name="Hu T."/>
            <person name="Zhou J."/>
            <person name="Zhang Y."/>
            <person name="Zhao Y."/>
            <person name="Liu Y."/>
            <person name="Song Y."/>
            <person name="Tong Y."/>
            <person name="Lu Y."/>
            <person name="Yang J."/>
            <person name="Xu C."/>
            <person name="Jia M."/>
            <person name="Peters R.J."/>
            <person name="Huang L."/>
            <person name="Gao W."/>
        </authorList>
    </citation>
    <scope>NUCLEOTIDE SEQUENCE [LARGE SCALE GENOMIC DNA]</scope>
    <source>
        <strain evidence="3">cv. XIE 37</strain>
        <tissue evidence="2">Leaf</tissue>
    </source>
</reference>
<proteinExistence type="predicted"/>
<dbReference type="SUPFAM" id="SSF46689">
    <property type="entry name" value="Homeodomain-like"/>
    <property type="match status" value="1"/>
</dbReference>
<feature type="compositionally biased region" description="Acidic residues" evidence="1">
    <location>
        <begin position="485"/>
        <end position="500"/>
    </location>
</feature>
<dbReference type="InterPro" id="IPR001005">
    <property type="entry name" value="SANT/Myb"/>
</dbReference>
<feature type="compositionally biased region" description="Low complexity" evidence="1">
    <location>
        <begin position="7"/>
        <end position="22"/>
    </location>
</feature>
<accession>A0A7J7DLQ6</accession>
<feature type="compositionally biased region" description="Basic and acidic residues" evidence="1">
    <location>
        <begin position="472"/>
        <end position="484"/>
    </location>
</feature>
<dbReference type="InParanoid" id="A0A7J7DLQ6"/>